<accession>X1HUN5</accession>
<gene>
    <name evidence="2" type="ORF">S03H2_36644</name>
</gene>
<protein>
    <submittedName>
        <fullName evidence="2">Uncharacterized protein</fullName>
    </submittedName>
</protein>
<reference evidence="2" key="1">
    <citation type="journal article" date="2014" name="Front. Microbiol.">
        <title>High frequency of phylogenetically diverse reductive dehalogenase-homologous genes in deep subseafloor sedimentary metagenomes.</title>
        <authorList>
            <person name="Kawai M."/>
            <person name="Futagami T."/>
            <person name="Toyoda A."/>
            <person name="Takaki Y."/>
            <person name="Nishi S."/>
            <person name="Hori S."/>
            <person name="Arai W."/>
            <person name="Tsubouchi T."/>
            <person name="Morono Y."/>
            <person name="Uchiyama I."/>
            <person name="Ito T."/>
            <person name="Fujiyama A."/>
            <person name="Inagaki F."/>
            <person name="Takami H."/>
        </authorList>
    </citation>
    <scope>NUCLEOTIDE SEQUENCE</scope>
    <source>
        <strain evidence="2">Expedition CK06-06</strain>
    </source>
</reference>
<organism evidence="2">
    <name type="scientific">marine sediment metagenome</name>
    <dbReference type="NCBI Taxonomy" id="412755"/>
    <lineage>
        <taxon>unclassified sequences</taxon>
        <taxon>metagenomes</taxon>
        <taxon>ecological metagenomes</taxon>
    </lineage>
</organism>
<comment type="caution">
    <text evidence="2">The sequence shown here is derived from an EMBL/GenBank/DDBJ whole genome shotgun (WGS) entry which is preliminary data.</text>
</comment>
<evidence type="ECO:0000313" key="2">
    <source>
        <dbReference type="EMBL" id="GAH57519.1"/>
    </source>
</evidence>
<sequence>MHNDRALDCGIRVHTSGKNVFVALNRCYEPRYGWNNRPENNGQGEAGYHRRCSSPKVGTEIQARAGQEHYQPRDNHREVNERDWMNISDQDKEQHVAGQQKPYNKAPPKYP</sequence>
<dbReference type="AlphaFoldDB" id="X1HUN5"/>
<name>X1HUN5_9ZZZZ</name>
<feature type="compositionally biased region" description="Basic and acidic residues" evidence="1">
    <location>
        <begin position="66"/>
        <end position="95"/>
    </location>
</feature>
<dbReference type="EMBL" id="BARU01022498">
    <property type="protein sequence ID" value="GAH57519.1"/>
    <property type="molecule type" value="Genomic_DNA"/>
</dbReference>
<feature type="region of interest" description="Disordered" evidence="1">
    <location>
        <begin position="32"/>
        <end position="111"/>
    </location>
</feature>
<proteinExistence type="predicted"/>
<evidence type="ECO:0000256" key="1">
    <source>
        <dbReference type="SAM" id="MobiDB-lite"/>
    </source>
</evidence>